<reference evidence="3 4" key="1">
    <citation type="journal article" date="2020" name="IScience">
        <title>Genome Sequencing of the Endangered Kingdonia uniflora (Circaeasteraceae, Ranunculales) Reveals Potential Mechanisms of Evolutionary Specialization.</title>
        <authorList>
            <person name="Sun Y."/>
            <person name="Deng T."/>
            <person name="Zhang A."/>
            <person name="Moore M.J."/>
            <person name="Landis J.B."/>
            <person name="Lin N."/>
            <person name="Zhang H."/>
            <person name="Zhang X."/>
            <person name="Huang J."/>
            <person name="Zhang X."/>
            <person name="Sun H."/>
            <person name="Wang H."/>
        </authorList>
    </citation>
    <scope>NUCLEOTIDE SEQUENCE [LARGE SCALE GENOMIC DNA]</scope>
    <source>
        <strain evidence="3">TB1705</strain>
        <tissue evidence="3">Leaf</tissue>
    </source>
</reference>
<dbReference type="Proteomes" id="UP000541444">
    <property type="component" value="Unassembled WGS sequence"/>
</dbReference>
<comment type="caution">
    <text evidence="3">The sequence shown here is derived from an EMBL/GenBank/DDBJ whole genome shotgun (WGS) entry which is preliminary data.</text>
</comment>
<keyword evidence="4" id="KW-1185">Reference proteome</keyword>
<feature type="region of interest" description="Disordered" evidence="2">
    <location>
        <begin position="201"/>
        <end position="224"/>
    </location>
</feature>
<organism evidence="3 4">
    <name type="scientific">Kingdonia uniflora</name>
    <dbReference type="NCBI Taxonomy" id="39325"/>
    <lineage>
        <taxon>Eukaryota</taxon>
        <taxon>Viridiplantae</taxon>
        <taxon>Streptophyta</taxon>
        <taxon>Embryophyta</taxon>
        <taxon>Tracheophyta</taxon>
        <taxon>Spermatophyta</taxon>
        <taxon>Magnoliopsida</taxon>
        <taxon>Ranunculales</taxon>
        <taxon>Circaeasteraceae</taxon>
        <taxon>Kingdonia</taxon>
    </lineage>
</organism>
<dbReference type="EMBL" id="JACGCM010001830">
    <property type="protein sequence ID" value="KAF6148736.1"/>
    <property type="molecule type" value="Genomic_DNA"/>
</dbReference>
<evidence type="ECO:0000313" key="4">
    <source>
        <dbReference type="Proteomes" id="UP000541444"/>
    </source>
</evidence>
<name>A0A7J7M1J0_9MAGN</name>
<feature type="compositionally biased region" description="Basic and acidic residues" evidence="2">
    <location>
        <begin position="42"/>
        <end position="51"/>
    </location>
</feature>
<evidence type="ECO:0000313" key="3">
    <source>
        <dbReference type="EMBL" id="KAF6148736.1"/>
    </source>
</evidence>
<proteinExistence type="predicted"/>
<evidence type="ECO:0000256" key="2">
    <source>
        <dbReference type="SAM" id="MobiDB-lite"/>
    </source>
</evidence>
<evidence type="ECO:0000256" key="1">
    <source>
        <dbReference type="SAM" id="Coils"/>
    </source>
</evidence>
<feature type="region of interest" description="Disordered" evidence="2">
    <location>
        <begin position="1"/>
        <end position="82"/>
    </location>
</feature>
<protein>
    <submittedName>
        <fullName evidence="3">Uncharacterized protein</fullName>
    </submittedName>
</protein>
<feature type="compositionally biased region" description="Low complexity" evidence="2">
    <location>
        <begin position="30"/>
        <end position="39"/>
    </location>
</feature>
<accession>A0A7J7M1J0</accession>
<keyword evidence="1" id="KW-0175">Coiled coil</keyword>
<sequence>MESGKDASVLESRTVRVRGNKCQPHERENINSSSSSPNNRFTTKDLESNQRERRKSRRINQEFSEDDKRSKRAKGSGSRRWEYSSVVRRKLNSSADSHPDIEGRTWNDNIIWVKGNCLQRDDEELLDLQFRSVKQSVKSTVEMKEYLLDEVAEEKTEIELVLGELGLSKKKRVECRSKSSAEPFDEQYAHKFPKRQIKKALPTSDTTVSGEAEQGKRRRVGPLGGSGEKVVEGRFVSGDDHKEVKERTGLAILQGKEDTNHLGYSQEEVDAIKADTYAEEEEEEAEVLGVVDGLDGVSSQTVLDSQRDDVELSKGGSEKVVKEMSLRINDLESGLVREIETSKALLSAQAELQVELDASRVREDHILMCNRKFAEQFDRMKEVNANQKDQYVKVHFRLEKLNQVISDLTRQVEEKESGIKRGLEDLSEETERAENLQRQVDTLAVKGKQADMAQYRIQALERTEELCRSDLNSCRIELERMRQKFIGKDDELRVAREILLPREEHVQRGNTDLRECQQKLGATLIRERILEGKIRAKDLLVKRNGDLLKDLPAREELNVKLGMLRARVVELQAMNLAESEQYIAKLKEDALRRDKIDADRNAWKDTYVSVKVRHERLKARFAKVVVPDVAQSDMLKVIVAYFVEEVKSLDSE</sequence>
<gene>
    <name evidence="3" type="ORF">GIB67_019344</name>
</gene>
<feature type="coiled-coil region" evidence="1">
    <location>
        <begin position="398"/>
        <end position="446"/>
    </location>
</feature>
<dbReference type="AlphaFoldDB" id="A0A7J7M1J0"/>